<dbReference type="EMBL" id="LUCM01000614">
    <property type="protein sequence ID" value="KAA0200320.1"/>
    <property type="molecule type" value="Genomic_DNA"/>
</dbReference>
<evidence type="ECO:0000313" key="3">
    <source>
        <dbReference type="Proteomes" id="UP000728185"/>
    </source>
</evidence>
<dbReference type="SUPFAM" id="SSF144232">
    <property type="entry name" value="HIT/MYND zinc finger-like"/>
    <property type="match status" value="1"/>
</dbReference>
<dbReference type="AlphaFoldDB" id="A0A8E0S655"/>
<comment type="caution">
    <text evidence="2">The sequence shown here is derived from an EMBL/GenBank/DDBJ whole genome shotgun (WGS) entry which is preliminary data.</text>
</comment>
<evidence type="ECO:0000259" key="1">
    <source>
        <dbReference type="Pfam" id="PF21373"/>
    </source>
</evidence>
<feature type="domain" description="Zinc finger HIT" evidence="1">
    <location>
        <begin position="78"/>
        <end position="134"/>
    </location>
</feature>
<evidence type="ECO:0000313" key="2">
    <source>
        <dbReference type="EMBL" id="KAA0200320.1"/>
    </source>
</evidence>
<keyword evidence="3" id="KW-1185">Reference proteome</keyword>
<sequence length="137" mass="15370">MSPPRICVVCTASAQYRCPVCSASCSLTCYKEHKVSRCSVVTVSQDQLPSNELHVPAESTVAQLLELETTADYVPIRKLELLKQSEQLKMLLKNPHLRSYLTKLNDSLRPDLSMSAALREPLFVEFADECLRVINSE</sequence>
<dbReference type="OrthoDB" id="18412at2759"/>
<dbReference type="Gene3D" id="3.30.60.190">
    <property type="match status" value="1"/>
</dbReference>
<dbReference type="Pfam" id="PF21373">
    <property type="entry name" value="ZNHIT3_C"/>
    <property type="match status" value="1"/>
</dbReference>
<reference evidence="2" key="1">
    <citation type="submission" date="2019-05" db="EMBL/GenBank/DDBJ databases">
        <title>Annotation for the trematode Fasciolopsis buski.</title>
        <authorList>
            <person name="Choi Y.-J."/>
        </authorList>
    </citation>
    <scope>NUCLEOTIDE SEQUENCE</scope>
    <source>
        <strain evidence="2">HT</strain>
        <tissue evidence="2">Whole worm</tissue>
    </source>
</reference>
<gene>
    <name evidence="2" type="ORF">FBUS_08120</name>
</gene>
<name>A0A8E0S655_9TREM</name>
<protein>
    <submittedName>
        <fullName evidence="2">Zinc finger HIT domain-containing protein 3</fullName>
    </submittedName>
</protein>
<dbReference type="InterPro" id="IPR048371">
    <property type="entry name" value="ZNHIT3_C"/>
</dbReference>
<dbReference type="Proteomes" id="UP000728185">
    <property type="component" value="Unassembled WGS sequence"/>
</dbReference>
<dbReference type="CDD" id="cd23024">
    <property type="entry name" value="zf-HIT_ZNHIT2-3"/>
    <property type="match status" value="1"/>
</dbReference>
<organism evidence="2 3">
    <name type="scientific">Fasciolopsis buskii</name>
    <dbReference type="NCBI Taxonomy" id="27845"/>
    <lineage>
        <taxon>Eukaryota</taxon>
        <taxon>Metazoa</taxon>
        <taxon>Spiralia</taxon>
        <taxon>Lophotrochozoa</taxon>
        <taxon>Platyhelminthes</taxon>
        <taxon>Trematoda</taxon>
        <taxon>Digenea</taxon>
        <taxon>Plagiorchiida</taxon>
        <taxon>Echinostomata</taxon>
        <taxon>Echinostomatoidea</taxon>
        <taxon>Fasciolidae</taxon>
        <taxon>Fasciolopsis</taxon>
    </lineage>
</organism>
<accession>A0A8E0S655</accession>
<proteinExistence type="predicted"/>